<sequence>MYRVPLRIVRPSLTKRFISVLPTTEDELELFGPRTMRSPKDEMTQSLVAEKLLSLYYTNELLSPSSLESWGDTHVEIHRDKKLSEHLHAIGVTSDVEQLPLEDLISKIPSDSIKEQLKHLSSQIGHYRTTTYEELEQNKPLGPRRGLPTPLLKVIEKYQRANKLESSFLFESAIAIMKTPMSSFPLVEVLTGLEEFPNNTNLRALACILASTVPHVTEEQFTSVLRTSVIAEDYDLFNQCIGKLRLINTDVHNGTFVKKISKGSDSLPWQLYSIALEGMLKLKYSESEMSIAINNLLTGIVVDKQTQEVSVRIYYNQRKSMDANVWNVLPQRLLELLAEVAVKFEFAELLKNCIKQMSVNVQTGVISRHQFLSLLQRLEAETSGHSETLLSTIKGLQR</sequence>
<evidence type="ECO:0000313" key="3">
    <source>
        <dbReference type="Proteomes" id="UP000038830"/>
    </source>
</evidence>
<reference evidence="1" key="1">
    <citation type="submission" date="2014-12" db="EMBL/GenBank/DDBJ databases">
        <authorList>
            <person name="Jaenicke S."/>
        </authorList>
    </citation>
    <scope>NUCLEOTIDE SEQUENCE [LARGE SCALE GENOMIC DNA]</scope>
    <source>
        <strain evidence="1">CBS1600</strain>
    </source>
</reference>
<dbReference type="OMA" id="WIMKSAI"/>
<protein>
    <submittedName>
        <fullName evidence="1">Uncharacterized protein</fullName>
    </submittedName>
</protein>
<organism evidence="1 3">
    <name type="scientific">Cyberlindnera jadinii (strain ATCC 18201 / CBS 1600 / BCRC 20928 / JCM 3617 / NBRC 0987 / NRRL Y-1542)</name>
    <name type="common">Torula yeast</name>
    <name type="synonym">Candida utilis</name>
    <dbReference type="NCBI Taxonomy" id="983966"/>
    <lineage>
        <taxon>Eukaryota</taxon>
        <taxon>Fungi</taxon>
        <taxon>Dikarya</taxon>
        <taxon>Ascomycota</taxon>
        <taxon>Saccharomycotina</taxon>
        <taxon>Saccharomycetes</taxon>
        <taxon>Phaffomycetales</taxon>
        <taxon>Phaffomycetaceae</taxon>
        <taxon>Cyberlindnera</taxon>
    </lineage>
</organism>
<accession>A0A1E4RZL4</accession>
<dbReference type="Proteomes" id="UP000094389">
    <property type="component" value="Unassembled WGS sequence"/>
</dbReference>
<proteinExistence type="predicted"/>
<keyword evidence="4" id="KW-1185">Reference proteome</keyword>
<reference evidence="2 4" key="3">
    <citation type="journal article" date="2016" name="Proc. Natl. Acad. Sci. U.S.A.">
        <title>Comparative genomics of biotechnologically important yeasts.</title>
        <authorList>
            <person name="Riley R."/>
            <person name="Haridas S."/>
            <person name="Wolfe K.H."/>
            <person name="Lopes M.R."/>
            <person name="Hittinger C.T."/>
            <person name="Goeker M."/>
            <person name="Salamov A.A."/>
            <person name="Wisecaver J.H."/>
            <person name="Long T.M."/>
            <person name="Calvey C.H."/>
            <person name="Aerts A.L."/>
            <person name="Barry K.W."/>
            <person name="Choi C."/>
            <person name="Clum A."/>
            <person name="Coughlan A.Y."/>
            <person name="Deshpande S."/>
            <person name="Douglass A.P."/>
            <person name="Hanson S.J."/>
            <person name="Klenk H.-P."/>
            <person name="LaButti K.M."/>
            <person name="Lapidus A."/>
            <person name="Lindquist E.A."/>
            <person name="Lipzen A.M."/>
            <person name="Meier-Kolthoff J.P."/>
            <person name="Ohm R.A."/>
            <person name="Otillar R.P."/>
            <person name="Pangilinan J.L."/>
            <person name="Peng Y."/>
            <person name="Rokas A."/>
            <person name="Rosa C.A."/>
            <person name="Scheuner C."/>
            <person name="Sibirny A.A."/>
            <person name="Slot J.C."/>
            <person name="Stielow J.B."/>
            <person name="Sun H."/>
            <person name="Kurtzman C.P."/>
            <person name="Blackwell M."/>
            <person name="Grigoriev I.V."/>
            <person name="Jeffries T.W."/>
        </authorList>
    </citation>
    <scope>NUCLEOTIDE SEQUENCE [LARGE SCALE GENOMIC DNA]</scope>
    <source>
        <strain evidence="4">ATCC 18201 / CBS 1600 / BCRC 20928 / JCM 3617 / NBRC 0987 / NRRL Y-1542</strain>
        <strain evidence="2">NRRL Y-1542</strain>
    </source>
</reference>
<dbReference type="EMBL" id="KV453933">
    <property type="protein sequence ID" value="ODV72696.1"/>
    <property type="molecule type" value="Genomic_DNA"/>
</dbReference>
<name>A0A0H5C3L1_CYBJN</name>
<accession>A0A0H5C3L1</accession>
<dbReference type="AlphaFoldDB" id="A0A0H5C3L1"/>
<reference evidence="3" key="2">
    <citation type="journal article" date="2015" name="J. Biotechnol.">
        <title>The structure of the Cyberlindnera jadinii genome and its relation to Candida utilis analyzed by the occurrence of single nucleotide polymorphisms.</title>
        <authorList>
            <person name="Rupp O."/>
            <person name="Brinkrolf K."/>
            <person name="Buerth C."/>
            <person name="Kunigo M."/>
            <person name="Schneider J."/>
            <person name="Jaenicke S."/>
            <person name="Goesmann A."/>
            <person name="Puehler A."/>
            <person name="Jaeger K.-E."/>
            <person name="Ernst J.F."/>
        </authorList>
    </citation>
    <scope>NUCLEOTIDE SEQUENCE [LARGE SCALE GENOMIC DNA]</scope>
    <source>
        <strain evidence="3">ATCC 18201 / CBS 1600 / BCRC 20928 / JCM 3617 / NBRC 0987 / NRRL Y-1542</strain>
    </source>
</reference>
<gene>
    <name evidence="1" type="ORF">BN1211_2574</name>
    <name evidence="2" type="ORF">CYBJADRAFT_168241</name>
</gene>
<dbReference type="RefSeq" id="XP_020069735.1">
    <property type="nucleotide sequence ID" value="XM_020215283.1"/>
</dbReference>
<evidence type="ECO:0000313" key="4">
    <source>
        <dbReference type="Proteomes" id="UP000094389"/>
    </source>
</evidence>
<dbReference type="Proteomes" id="UP000038830">
    <property type="component" value="Unassembled WGS sequence"/>
</dbReference>
<dbReference type="EMBL" id="CDQK01000003">
    <property type="protein sequence ID" value="CEP22267.1"/>
    <property type="molecule type" value="Genomic_DNA"/>
</dbReference>
<dbReference type="GeneID" id="30989679"/>
<evidence type="ECO:0000313" key="2">
    <source>
        <dbReference type="EMBL" id="ODV72696.1"/>
    </source>
</evidence>
<evidence type="ECO:0000313" key="1">
    <source>
        <dbReference type="EMBL" id="CEP22267.1"/>
    </source>
</evidence>